<evidence type="ECO:0000259" key="2">
    <source>
        <dbReference type="Pfam" id="PF09335"/>
    </source>
</evidence>
<dbReference type="Proteomes" id="UP000033067">
    <property type="component" value="Chromosome"/>
</dbReference>
<accession>A0A0E3UNE4</accession>
<feature type="transmembrane region" description="Helical" evidence="1">
    <location>
        <begin position="38"/>
        <end position="61"/>
    </location>
</feature>
<organism evidence="3 4">
    <name type="scientific">Pseudoxanthomonas suwonensis</name>
    <dbReference type="NCBI Taxonomy" id="314722"/>
    <lineage>
        <taxon>Bacteria</taxon>
        <taxon>Pseudomonadati</taxon>
        <taxon>Pseudomonadota</taxon>
        <taxon>Gammaproteobacteria</taxon>
        <taxon>Lysobacterales</taxon>
        <taxon>Lysobacteraceae</taxon>
        <taxon>Pseudoxanthomonas</taxon>
    </lineage>
</organism>
<feature type="transmembrane region" description="Helical" evidence="1">
    <location>
        <begin position="94"/>
        <end position="115"/>
    </location>
</feature>
<dbReference type="PANTHER" id="PTHR42709">
    <property type="entry name" value="ALKALINE PHOSPHATASE LIKE PROTEIN"/>
    <property type="match status" value="1"/>
</dbReference>
<dbReference type="KEGG" id="psuw:WQ53_10415"/>
<dbReference type="PATRIC" id="fig|314722.6.peg.2244"/>
<dbReference type="EMBL" id="CP011144">
    <property type="protein sequence ID" value="AKC87096.1"/>
    <property type="molecule type" value="Genomic_DNA"/>
</dbReference>
<evidence type="ECO:0000256" key="1">
    <source>
        <dbReference type="SAM" id="Phobius"/>
    </source>
</evidence>
<dbReference type="GO" id="GO:0005886">
    <property type="term" value="C:plasma membrane"/>
    <property type="evidence" value="ECO:0007669"/>
    <property type="project" value="UniProtKB-ARBA"/>
</dbReference>
<keyword evidence="1" id="KW-0472">Membrane</keyword>
<sequence>MLATLAVYGGLFLAAFLAATLLPMQSEAALVALLLADYPPWLLVLVASVGNVLGSTVNWWLGRELLRFQDRRWFPVSPAAMARAQARYRRWGRWSLLLSWMPVVGDPLTLVAGVMREPLRVFLPLVAVAKTGRYVVLAWVTLRYVGA</sequence>
<evidence type="ECO:0000313" key="3">
    <source>
        <dbReference type="EMBL" id="AKC87096.1"/>
    </source>
</evidence>
<dbReference type="RefSeq" id="WP_052632095.1">
    <property type="nucleotide sequence ID" value="NZ_CP011144.1"/>
</dbReference>
<gene>
    <name evidence="3" type="ORF">WQ53_10415</name>
</gene>
<keyword evidence="1" id="KW-0812">Transmembrane</keyword>
<dbReference type="AlphaFoldDB" id="A0A0E3UNE4"/>
<dbReference type="InterPro" id="IPR051311">
    <property type="entry name" value="DedA_domain"/>
</dbReference>
<dbReference type="Pfam" id="PF09335">
    <property type="entry name" value="VTT_dom"/>
    <property type="match status" value="1"/>
</dbReference>
<reference evidence="3 4" key="1">
    <citation type="journal article" date="2015" name="Genome Announc.">
        <title>Complete Genome Sequence of Pseudoxanthomonas suwonensis Strain J1, a Cellulose-Degrading Bacterium Isolated from Leaf- and Wood-Enriched Soil.</title>
        <authorList>
            <person name="Hou L."/>
            <person name="Jiang J."/>
            <person name="Xu Z."/>
            <person name="Zhou Y."/>
            <person name="Leung F.C."/>
        </authorList>
    </citation>
    <scope>NUCLEOTIDE SEQUENCE [LARGE SCALE GENOMIC DNA]</scope>
    <source>
        <strain evidence="3 4">J1</strain>
    </source>
</reference>
<protein>
    <submittedName>
        <fullName evidence="3">Membrane protein</fullName>
    </submittedName>
</protein>
<evidence type="ECO:0000313" key="4">
    <source>
        <dbReference type="Proteomes" id="UP000033067"/>
    </source>
</evidence>
<name>A0A0E3UNE4_9GAMM</name>
<feature type="domain" description="VTT" evidence="2">
    <location>
        <begin position="29"/>
        <end position="138"/>
    </location>
</feature>
<keyword evidence="1" id="KW-1133">Transmembrane helix</keyword>
<keyword evidence="4" id="KW-1185">Reference proteome</keyword>
<dbReference type="PANTHER" id="PTHR42709:SF4">
    <property type="entry name" value="INNER MEMBRANE PROTEIN YQAA"/>
    <property type="match status" value="1"/>
</dbReference>
<proteinExistence type="predicted"/>
<dbReference type="InterPro" id="IPR032816">
    <property type="entry name" value="VTT_dom"/>
</dbReference>
<dbReference type="OrthoDB" id="9814483at2"/>